<gene>
    <name evidence="1" type="ORF">BV22DRAFT_1025134</name>
</gene>
<evidence type="ECO:0000313" key="1">
    <source>
        <dbReference type="EMBL" id="KAH7918109.1"/>
    </source>
</evidence>
<keyword evidence="2" id="KW-1185">Reference proteome</keyword>
<name>A0ACB8AYR9_9AGAM</name>
<organism evidence="1 2">
    <name type="scientific">Leucogyrophana mollusca</name>
    <dbReference type="NCBI Taxonomy" id="85980"/>
    <lineage>
        <taxon>Eukaryota</taxon>
        <taxon>Fungi</taxon>
        <taxon>Dikarya</taxon>
        <taxon>Basidiomycota</taxon>
        <taxon>Agaricomycotina</taxon>
        <taxon>Agaricomycetes</taxon>
        <taxon>Agaricomycetidae</taxon>
        <taxon>Boletales</taxon>
        <taxon>Boletales incertae sedis</taxon>
        <taxon>Leucogyrophana</taxon>
    </lineage>
</organism>
<protein>
    <submittedName>
        <fullName evidence="1">Uncharacterized protein</fullName>
    </submittedName>
</protein>
<evidence type="ECO:0000313" key="2">
    <source>
        <dbReference type="Proteomes" id="UP000790709"/>
    </source>
</evidence>
<dbReference type="EMBL" id="MU266852">
    <property type="protein sequence ID" value="KAH7918109.1"/>
    <property type="molecule type" value="Genomic_DNA"/>
</dbReference>
<comment type="caution">
    <text evidence="1">The sequence shown here is derived from an EMBL/GenBank/DDBJ whole genome shotgun (WGS) entry which is preliminary data.</text>
</comment>
<accession>A0ACB8AYR9</accession>
<dbReference type="Proteomes" id="UP000790709">
    <property type="component" value="Unassembled WGS sequence"/>
</dbReference>
<reference evidence="1" key="1">
    <citation type="journal article" date="2021" name="New Phytol.">
        <title>Evolutionary innovations through gain and loss of genes in the ectomycorrhizal Boletales.</title>
        <authorList>
            <person name="Wu G."/>
            <person name="Miyauchi S."/>
            <person name="Morin E."/>
            <person name="Kuo A."/>
            <person name="Drula E."/>
            <person name="Varga T."/>
            <person name="Kohler A."/>
            <person name="Feng B."/>
            <person name="Cao Y."/>
            <person name="Lipzen A."/>
            <person name="Daum C."/>
            <person name="Hundley H."/>
            <person name="Pangilinan J."/>
            <person name="Johnson J."/>
            <person name="Barry K."/>
            <person name="LaButti K."/>
            <person name="Ng V."/>
            <person name="Ahrendt S."/>
            <person name="Min B."/>
            <person name="Choi I.G."/>
            <person name="Park H."/>
            <person name="Plett J.M."/>
            <person name="Magnuson J."/>
            <person name="Spatafora J.W."/>
            <person name="Nagy L.G."/>
            <person name="Henrissat B."/>
            <person name="Grigoriev I.V."/>
            <person name="Yang Z.L."/>
            <person name="Xu J."/>
            <person name="Martin F.M."/>
        </authorList>
    </citation>
    <scope>NUCLEOTIDE SEQUENCE</scope>
    <source>
        <strain evidence="1">KUC20120723A-06</strain>
    </source>
</reference>
<proteinExistence type="predicted"/>
<sequence length="82" mass="9584">LLFLPPYSPDLNPIEESFNVGMYLGRFISSETDLIIVKVWLRRAWRRLYESEAPLADLYETCMNAVTPEKAKAWFIHCGYQV</sequence>
<feature type="non-terminal residue" evidence="1">
    <location>
        <position position="1"/>
    </location>
</feature>